<feature type="region of interest" description="Disordered" evidence="3">
    <location>
        <begin position="879"/>
        <end position="926"/>
    </location>
</feature>
<dbReference type="PANTHER" id="PTHR10331">
    <property type="entry name" value="T COMPLEX PROTEIN 10"/>
    <property type="match status" value="1"/>
</dbReference>
<dbReference type="InterPro" id="IPR026581">
    <property type="entry name" value="TCP10L/CENPJ"/>
</dbReference>
<evidence type="ECO:0000313" key="6">
    <source>
        <dbReference type="EMBL" id="CAG9559140.1"/>
    </source>
</evidence>
<feature type="compositionally biased region" description="Low complexity" evidence="3">
    <location>
        <begin position="910"/>
        <end position="922"/>
    </location>
</feature>
<gene>
    <name evidence="6" type="ORF">DCHRY22_LOCUS1062</name>
</gene>
<comment type="similarity">
    <text evidence="1">Belongs to the TCP10 family.</text>
</comment>
<feature type="domain" description="Centromere protein J C-terminal" evidence="4">
    <location>
        <begin position="1128"/>
        <end position="1157"/>
    </location>
</feature>
<dbReference type="OrthoDB" id="10252174at2759"/>
<name>A0A8J2QBR3_9NEOP</name>
<evidence type="ECO:0000313" key="7">
    <source>
        <dbReference type="Proteomes" id="UP000789524"/>
    </source>
</evidence>
<feature type="region of interest" description="Disordered" evidence="3">
    <location>
        <begin position="112"/>
        <end position="141"/>
    </location>
</feature>
<evidence type="ECO:0000256" key="2">
    <source>
        <dbReference type="SAM" id="Coils"/>
    </source>
</evidence>
<dbReference type="Gene3D" id="2.60.450.20">
    <property type="match status" value="1"/>
</dbReference>
<dbReference type="GO" id="GO:0015631">
    <property type="term" value="F:tubulin binding"/>
    <property type="evidence" value="ECO:0007669"/>
    <property type="project" value="TreeGrafter"/>
</dbReference>
<accession>A0A8J2QBR3</accession>
<keyword evidence="7" id="KW-1185">Reference proteome</keyword>
<feature type="compositionally biased region" description="Low complexity" evidence="3">
    <location>
        <begin position="809"/>
        <end position="818"/>
    </location>
</feature>
<feature type="region of interest" description="Disordered" evidence="3">
    <location>
        <begin position="305"/>
        <end position="328"/>
    </location>
</feature>
<feature type="domain" description="Centromere protein J C-terminal" evidence="4">
    <location>
        <begin position="1050"/>
        <end position="1081"/>
    </location>
</feature>
<evidence type="ECO:0000256" key="3">
    <source>
        <dbReference type="SAM" id="MobiDB-lite"/>
    </source>
</evidence>
<dbReference type="GO" id="GO:0060271">
    <property type="term" value="P:cilium assembly"/>
    <property type="evidence" value="ECO:0007669"/>
    <property type="project" value="TreeGrafter"/>
</dbReference>
<organism evidence="6 7">
    <name type="scientific">Danaus chrysippus</name>
    <name type="common">African queen</name>
    <dbReference type="NCBI Taxonomy" id="151541"/>
    <lineage>
        <taxon>Eukaryota</taxon>
        <taxon>Metazoa</taxon>
        <taxon>Ecdysozoa</taxon>
        <taxon>Arthropoda</taxon>
        <taxon>Hexapoda</taxon>
        <taxon>Insecta</taxon>
        <taxon>Pterygota</taxon>
        <taxon>Neoptera</taxon>
        <taxon>Endopterygota</taxon>
        <taxon>Lepidoptera</taxon>
        <taxon>Glossata</taxon>
        <taxon>Ditrysia</taxon>
        <taxon>Papilionoidea</taxon>
        <taxon>Nymphalidae</taxon>
        <taxon>Danainae</taxon>
        <taxon>Danaini</taxon>
        <taxon>Danaina</taxon>
        <taxon>Danaus</taxon>
        <taxon>Anosia</taxon>
    </lineage>
</organism>
<reference evidence="6" key="1">
    <citation type="submission" date="2021-09" db="EMBL/GenBank/DDBJ databases">
        <authorList>
            <person name="Martin H S."/>
        </authorList>
    </citation>
    <scope>NUCLEOTIDE SEQUENCE</scope>
</reference>
<keyword evidence="2" id="KW-0175">Coiled coil</keyword>
<sequence>MDQSYSDSDVTLSPSQILERLQVLRQLQLLQRGKLQKQRLEYHESPEITSSITEIVSHFSNSTSYNTFRSLLQSTEASNEGYTESEPAGGNLSNLSKKNNIHINVEGVAALNLSNASEPPDTPVSSRSSARKHSENEKSCTSNINTFNKKQISLDEIPILSPKKDFETLVIEKLNNETGETKAIPKTKTSVLQKKAFLKRGEGMARFGLQKKNLVIQNTKSLPWRKNTNLSSNVKKVKPVENKTKTVEDINKKNSNVQVEIVVDKPKNISPLSQTNLPTFKKPINGKNNVEIQKSVTKEAKQLVRSENPATSEINSKSSSQISYNPSDNGFTKGKQSAIHNKEKTWASVLTKEQDDLLRQLKQSSYYKNFVSPVKSIASDISCDDNSKLQQERETAEQNMFELLENKVSNESFNINNSFLNRFLRQNSLECSGESTPIVMQKCLSKNPNLMHLLPEIKVNRNEMTCTDVESCYSECSDCNDNCSSVSECCSCKTPSHISFQTNKNEEGCIRKKEDLIIDKEKENQKEVNKTADNEVLNNNMVEMNAKLIATSELLKDRLRELEDEIETFRKENANLNKLREDIELERQKFYEEKTAIEQKFNEEKILSEYYLAEEKEKLSKQKQMYERYVKDMRGRLNKKEKDEVINLKKEIGDLKEEIRSKDAKSTSIIARLRNQLKIMEKEKKNLEDEVEKLKKENRRIQHSNDISRRLTNIKYLEEINKKLNNMTSKDTHSDIVHDSDMKYKAYEIERQSRTRKILPANKGTIRPRAKSVPNLKVTSRYAKYFSQKDSLSEKEKNRTFHNEHVQIYSNSSNNDMSNSDDENNYDNYENKTSDSEISNNLEKIYNTRFKSISPLSKSHENFDQPDNNDFFLRKGTSARSLSKSSISPNRTNYDSSKSAPNVNHRNTLSSRNSNSSKSPSSIYQENYEQLECRRSKSPVSILSNKSSSSQKCGTVINKETYLNSNMIPSPEPTVSKSSLTKTNLNPTEIRKPDGTKEIRFPNGNIKTISADGQYSKFVYYNGDVKENFYNEGRIKYYYAETKTFHTTHPDGLEILEFPDGQVEKRYRDGSSEIRLPNGSIRYFDPKNEHIREEWRFPDGAALTVSANGEKRIVFANGQIEVHAKEHKRREFPDGTVKLVYNDGTSETRYSSGRVRIKDKHGNLIMDSATRQ</sequence>
<dbReference type="GO" id="GO:0005814">
    <property type="term" value="C:centriole"/>
    <property type="evidence" value="ECO:0007669"/>
    <property type="project" value="TreeGrafter"/>
</dbReference>
<comment type="caution">
    <text evidence="6">The sequence shown here is derived from an EMBL/GenBank/DDBJ whole genome shotgun (WGS) entry which is preliminary data.</text>
</comment>
<evidence type="ECO:0000259" key="4">
    <source>
        <dbReference type="Pfam" id="PF07202"/>
    </source>
</evidence>
<proteinExistence type="inferred from homology"/>
<dbReference type="InterPro" id="IPR058029">
    <property type="entry name" value="Tubulin-bd_CENPJ"/>
</dbReference>
<dbReference type="GO" id="GO:0061511">
    <property type="term" value="P:centriole elongation"/>
    <property type="evidence" value="ECO:0007669"/>
    <property type="project" value="TreeGrafter"/>
</dbReference>
<feature type="domain" description="CENPJ tubulin-binding region" evidence="5">
    <location>
        <begin position="163"/>
        <end position="207"/>
    </location>
</feature>
<dbReference type="Pfam" id="PF25779">
    <property type="entry name" value="Tubulin-bind_CPAP"/>
    <property type="match status" value="1"/>
</dbReference>
<feature type="compositionally biased region" description="Polar residues" evidence="3">
    <location>
        <begin position="964"/>
        <end position="987"/>
    </location>
</feature>
<dbReference type="InterPro" id="IPR009852">
    <property type="entry name" value="CENPJ_C_dom"/>
</dbReference>
<dbReference type="EMBL" id="CAKASE010000043">
    <property type="protein sequence ID" value="CAG9559140.1"/>
    <property type="molecule type" value="Genomic_DNA"/>
</dbReference>
<dbReference type="GO" id="GO:0005813">
    <property type="term" value="C:centrosome"/>
    <property type="evidence" value="ECO:0007669"/>
    <property type="project" value="TreeGrafter"/>
</dbReference>
<dbReference type="Pfam" id="PF07202">
    <property type="entry name" value="Tcp10_C"/>
    <property type="match status" value="3"/>
</dbReference>
<feature type="coiled-coil region" evidence="2">
    <location>
        <begin position="545"/>
        <end position="704"/>
    </location>
</feature>
<feature type="compositionally biased region" description="Polar residues" evidence="3">
    <location>
        <begin position="112"/>
        <end position="128"/>
    </location>
</feature>
<dbReference type="AlphaFoldDB" id="A0A8J2QBR3"/>
<feature type="region of interest" description="Disordered" evidence="3">
    <location>
        <begin position="808"/>
        <end position="836"/>
    </location>
</feature>
<dbReference type="PANTHER" id="PTHR10331:SF6">
    <property type="entry name" value="SPINDLE ASSEMBLY ABNORMAL 4"/>
    <property type="match status" value="1"/>
</dbReference>
<evidence type="ECO:0000256" key="1">
    <source>
        <dbReference type="ARBA" id="ARBA00005627"/>
    </source>
</evidence>
<dbReference type="Proteomes" id="UP000789524">
    <property type="component" value="Unassembled WGS sequence"/>
</dbReference>
<protein>
    <submittedName>
        <fullName evidence="6">(African queen) hypothetical protein</fullName>
    </submittedName>
</protein>
<feature type="region of interest" description="Disordered" evidence="3">
    <location>
        <begin position="964"/>
        <end position="997"/>
    </location>
</feature>
<feature type="compositionally biased region" description="Polar residues" evidence="3">
    <location>
        <begin position="879"/>
        <end position="909"/>
    </location>
</feature>
<feature type="compositionally biased region" description="Low complexity" evidence="3">
    <location>
        <begin position="312"/>
        <end position="327"/>
    </location>
</feature>
<evidence type="ECO:0000259" key="5">
    <source>
        <dbReference type="Pfam" id="PF25779"/>
    </source>
</evidence>
<dbReference type="InterPro" id="IPR047002">
    <property type="entry name" value="Tcp10_C_sf"/>
</dbReference>
<feature type="domain" description="Centromere protein J C-terminal" evidence="4">
    <location>
        <begin position="1092"/>
        <end position="1123"/>
    </location>
</feature>